<dbReference type="PROSITE" id="PS51352">
    <property type="entry name" value="THIOREDOXIN_2"/>
    <property type="match status" value="1"/>
</dbReference>
<dbReference type="EC" id="1.8.1.9" evidence="7"/>
<keyword evidence="5" id="KW-1015">Disulfide bond</keyword>
<gene>
    <name evidence="10" type="primary">trxB</name>
    <name evidence="10" type="ORF">HJG54_12495</name>
</gene>
<organism evidence="10">
    <name type="scientific">Leptolyngbya sp. NK1-12</name>
    <dbReference type="NCBI Taxonomy" id="2547451"/>
    <lineage>
        <taxon>Bacteria</taxon>
        <taxon>Bacillati</taxon>
        <taxon>Cyanobacteriota</taxon>
        <taxon>Cyanophyceae</taxon>
        <taxon>Leptolyngbyales</taxon>
        <taxon>Leptolyngbyaceae</taxon>
        <taxon>Leptolyngbya group</taxon>
        <taxon>Leptolyngbya</taxon>
    </lineage>
</organism>
<sequence length="459" mass="50226">MTNPAVENLVIIGSGPAGYTAAIYAARANLKPFVFEGFQAGGLPGGQLMTTTEVENFPGFPDGIMGPELMDRMKAQALRWGAELVTEDVTSVDFSQRPFVIRSEEREVRAHSVIIATGATAKRLGLPCENQFWSRGISACAICDGATPIFRGAEIVVIGGGDSAAEEAVYLTKYGDHVHLLVRGDRMRASKAMQDRVLKNPRITVHWDTEALDVYGEEGWMQGVKVRNNKTQEESQIPAKGLFYAIGHTPNTSLFKGQIELDDVGYIVTRNGVETNIEGVYAAGDVQDHEFRQGITAAGSGCMAAMLAERWLAINELAQEFHQTNSEKPAAEPTPHKTEAEEAAEFDIARTRHVGGYALRKLYHESDRLIMVKYASPTCGPCHTLKPILSKIVDEFDGQIHYVEIDIEQDPDIAESAGVVGTPTIQFFKDKGLVGEMKGVKPKSQYREMIEKHLTAVAV</sequence>
<dbReference type="FunFam" id="3.50.50.60:FF:000064">
    <property type="entry name" value="Thioredoxin reductase"/>
    <property type="match status" value="1"/>
</dbReference>
<dbReference type="InterPro" id="IPR036249">
    <property type="entry name" value="Thioredoxin-like_sf"/>
</dbReference>
<dbReference type="GO" id="GO:0019430">
    <property type="term" value="P:removal of superoxide radicals"/>
    <property type="evidence" value="ECO:0007669"/>
    <property type="project" value="UniProtKB-UniRule"/>
</dbReference>
<dbReference type="NCBIfam" id="TIGR01292">
    <property type="entry name" value="TRX_reduct"/>
    <property type="match status" value="1"/>
</dbReference>
<evidence type="ECO:0000256" key="6">
    <source>
        <dbReference type="ARBA" id="ARBA00023284"/>
    </source>
</evidence>
<dbReference type="InterPro" id="IPR036188">
    <property type="entry name" value="FAD/NAD-bd_sf"/>
</dbReference>
<comment type="similarity">
    <text evidence="7">Belongs to the class-II pyridine nucleotide-disulfide oxidoreductase family.</text>
</comment>
<reference evidence="10" key="1">
    <citation type="submission" date="2020-05" db="EMBL/GenBank/DDBJ databases">
        <authorList>
            <person name="Zhu T."/>
            <person name="Keshari N."/>
            <person name="Lu X."/>
        </authorList>
    </citation>
    <scope>NUCLEOTIDE SEQUENCE</scope>
    <source>
        <strain evidence="10">NK1-12</strain>
    </source>
</reference>
<dbReference type="PRINTS" id="PR00368">
    <property type="entry name" value="FADPNR"/>
</dbReference>
<dbReference type="Gene3D" id="3.40.30.10">
    <property type="entry name" value="Glutaredoxin"/>
    <property type="match status" value="1"/>
</dbReference>
<dbReference type="GO" id="GO:0004791">
    <property type="term" value="F:thioredoxin-disulfide reductase (NADPH) activity"/>
    <property type="evidence" value="ECO:0007669"/>
    <property type="project" value="UniProtKB-UniRule"/>
</dbReference>
<dbReference type="EMBL" id="CP053586">
    <property type="protein sequence ID" value="WNZ23589.1"/>
    <property type="molecule type" value="Genomic_DNA"/>
</dbReference>
<dbReference type="PROSITE" id="PS00573">
    <property type="entry name" value="PYRIDINE_REDOX_2"/>
    <property type="match status" value="1"/>
</dbReference>
<keyword evidence="6 7" id="KW-0676">Redox-active center</keyword>
<dbReference type="RefSeq" id="WP_316435292.1">
    <property type="nucleotide sequence ID" value="NZ_CP053586.1"/>
</dbReference>
<dbReference type="Pfam" id="PF07992">
    <property type="entry name" value="Pyr_redox_2"/>
    <property type="match status" value="1"/>
</dbReference>
<evidence type="ECO:0000313" key="10">
    <source>
        <dbReference type="EMBL" id="WNZ23589.1"/>
    </source>
</evidence>
<name>A0AA96WEF1_9CYAN</name>
<dbReference type="AlphaFoldDB" id="A0AA96WEF1"/>
<keyword evidence="2 7" id="KW-0274">FAD</keyword>
<evidence type="ECO:0000256" key="5">
    <source>
        <dbReference type="ARBA" id="ARBA00023157"/>
    </source>
</evidence>
<dbReference type="InterPro" id="IPR005982">
    <property type="entry name" value="Thioredox_Rdtase"/>
</dbReference>
<accession>A0AA96WEF1</accession>
<dbReference type="InterPro" id="IPR023753">
    <property type="entry name" value="FAD/NAD-binding_dom"/>
</dbReference>
<comment type="cofactor">
    <cofactor evidence="8">
        <name>FAD</name>
        <dbReference type="ChEBI" id="CHEBI:57692"/>
    </cofactor>
    <text evidence="8">Binds 1 FAD per subunit.</text>
</comment>
<keyword evidence="3 8" id="KW-0521">NADP</keyword>
<comment type="catalytic activity">
    <reaction evidence="7">
        <text>[thioredoxin]-dithiol + NADP(+) = [thioredoxin]-disulfide + NADPH + H(+)</text>
        <dbReference type="Rhea" id="RHEA:20345"/>
        <dbReference type="Rhea" id="RHEA-COMP:10698"/>
        <dbReference type="Rhea" id="RHEA-COMP:10700"/>
        <dbReference type="ChEBI" id="CHEBI:15378"/>
        <dbReference type="ChEBI" id="CHEBI:29950"/>
        <dbReference type="ChEBI" id="CHEBI:50058"/>
        <dbReference type="ChEBI" id="CHEBI:57783"/>
        <dbReference type="ChEBI" id="CHEBI:58349"/>
        <dbReference type="EC" id="1.8.1.9"/>
    </reaction>
</comment>
<evidence type="ECO:0000256" key="2">
    <source>
        <dbReference type="ARBA" id="ARBA00022827"/>
    </source>
</evidence>
<keyword evidence="1 7" id="KW-0285">Flavoprotein</keyword>
<dbReference type="InterPro" id="IPR008255">
    <property type="entry name" value="Pyr_nucl-diS_OxRdtase_2_AS"/>
</dbReference>
<evidence type="ECO:0000256" key="8">
    <source>
        <dbReference type="RuleBase" id="RU003881"/>
    </source>
</evidence>
<keyword evidence="4 7" id="KW-0560">Oxidoreductase</keyword>
<evidence type="ECO:0000259" key="9">
    <source>
        <dbReference type="PROSITE" id="PS51352"/>
    </source>
</evidence>
<evidence type="ECO:0000256" key="3">
    <source>
        <dbReference type="ARBA" id="ARBA00022857"/>
    </source>
</evidence>
<comment type="subunit">
    <text evidence="7">Homodimer.</text>
</comment>
<proteinExistence type="inferred from homology"/>
<protein>
    <recommendedName>
        <fullName evidence="7">Thioredoxin reductase</fullName>
        <ecNumber evidence="7">1.8.1.9</ecNumber>
    </recommendedName>
</protein>
<dbReference type="Pfam" id="PF00085">
    <property type="entry name" value="Thioredoxin"/>
    <property type="match status" value="1"/>
</dbReference>
<dbReference type="PANTHER" id="PTHR48105">
    <property type="entry name" value="THIOREDOXIN REDUCTASE 1-RELATED-RELATED"/>
    <property type="match status" value="1"/>
</dbReference>
<dbReference type="InterPro" id="IPR013766">
    <property type="entry name" value="Thioredoxin_domain"/>
</dbReference>
<feature type="domain" description="Thioredoxin" evidence="9">
    <location>
        <begin position="328"/>
        <end position="455"/>
    </location>
</feature>
<evidence type="ECO:0000256" key="7">
    <source>
        <dbReference type="RuleBase" id="RU003880"/>
    </source>
</evidence>
<dbReference type="PRINTS" id="PR00469">
    <property type="entry name" value="PNDRDTASEII"/>
</dbReference>
<dbReference type="SUPFAM" id="SSF51905">
    <property type="entry name" value="FAD/NAD(P)-binding domain"/>
    <property type="match status" value="1"/>
</dbReference>
<dbReference type="SUPFAM" id="SSF52833">
    <property type="entry name" value="Thioredoxin-like"/>
    <property type="match status" value="1"/>
</dbReference>
<dbReference type="Gene3D" id="3.50.50.60">
    <property type="entry name" value="FAD/NAD(P)-binding domain"/>
    <property type="match status" value="2"/>
</dbReference>
<evidence type="ECO:0000256" key="1">
    <source>
        <dbReference type="ARBA" id="ARBA00022630"/>
    </source>
</evidence>
<dbReference type="GO" id="GO:0005737">
    <property type="term" value="C:cytoplasm"/>
    <property type="evidence" value="ECO:0007669"/>
    <property type="project" value="InterPro"/>
</dbReference>
<dbReference type="InterPro" id="IPR050097">
    <property type="entry name" value="Ferredoxin-NADP_redctase_2"/>
</dbReference>
<evidence type="ECO:0000256" key="4">
    <source>
        <dbReference type="ARBA" id="ARBA00023002"/>
    </source>
</evidence>